<dbReference type="OrthoDB" id="9812273at2"/>
<sequence>MDKIAMIGGGSWATALTKILSENGARVGWWMRSKDDVQHLLRTRHNPRYLSSVAFDLSRVFPSTDLKETVEEADWLVLAVPAAFVQSTLEKLDRDMLKNKRVISAIKGMVPSKNVLVTDYVAERFRLPHERIGVVAGPCHAEEVALEKQSYLTIGSPSLELAENFSLLLRNRFVKAYPMEDLDGIEYFAVMKNIIALTCGIAHGLGYGDNFQAVLVSNAVQEMRRFVHAMNPQPRDLSASAYLGDLLVTAYSQFSRNRTFGNMIGRGYSVKSAQMEMNMVAEGYYAVKSIHELNKKLGVHMPITSAAYHVLYEKISPAVEIELLKEKFR</sequence>
<keyword evidence="7" id="KW-0521">NADP</keyword>
<feature type="binding site" evidence="7">
    <location>
        <position position="49"/>
    </location>
    <ligand>
        <name>NADPH</name>
        <dbReference type="ChEBI" id="CHEBI:57783"/>
    </ligand>
</feature>
<dbReference type="PIRSF" id="PIRSF000114">
    <property type="entry name" value="Glycerol-3-P_dh"/>
    <property type="match status" value="1"/>
</dbReference>
<dbReference type="GO" id="GO:0046168">
    <property type="term" value="P:glycerol-3-phosphate catabolic process"/>
    <property type="evidence" value="ECO:0007669"/>
    <property type="project" value="InterPro"/>
</dbReference>
<comment type="similarity">
    <text evidence="1 7 11">Belongs to the NAD-dependent glycerol-3-phosphate dehydrogenase family.</text>
</comment>
<dbReference type="GO" id="GO:0005829">
    <property type="term" value="C:cytosol"/>
    <property type="evidence" value="ECO:0007669"/>
    <property type="project" value="TreeGrafter"/>
</dbReference>
<feature type="binding site" evidence="9">
    <location>
        <begin position="256"/>
        <end position="257"/>
    </location>
    <ligand>
        <name>substrate</name>
    </ligand>
</feature>
<feature type="binding site" evidence="7">
    <location>
        <position position="282"/>
    </location>
    <ligand>
        <name>NADPH</name>
        <dbReference type="ChEBI" id="CHEBI:57783"/>
    </ligand>
</feature>
<dbReference type="InterPro" id="IPR036291">
    <property type="entry name" value="NAD(P)-bd_dom_sf"/>
</dbReference>
<dbReference type="NCBIfam" id="NF000940">
    <property type="entry name" value="PRK00094.1-2"/>
    <property type="match status" value="1"/>
</dbReference>
<evidence type="ECO:0000256" key="1">
    <source>
        <dbReference type="ARBA" id="ARBA00011009"/>
    </source>
</evidence>
<keyword evidence="7" id="KW-0547">Nucleotide-binding</keyword>
<feature type="domain" description="Glycerol-3-phosphate dehydrogenase NAD-dependent C-terminal" evidence="14">
    <location>
        <begin position="181"/>
        <end position="318"/>
    </location>
</feature>
<proteinExistence type="inferred from homology"/>
<evidence type="ECO:0000259" key="14">
    <source>
        <dbReference type="Pfam" id="PF07479"/>
    </source>
</evidence>
<accession>A0A4Z0Q2K9</accession>
<gene>
    <name evidence="7" type="primary">gpsA</name>
    <name evidence="15" type="ORF">E5K00_03685</name>
</gene>
<dbReference type="Proteomes" id="UP000297549">
    <property type="component" value="Unassembled WGS sequence"/>
</dbReference>
<evidence type="ECO:0000259" key="13">
    <source>
        <dbReference type="Pfam" id="PF01210"/>
    </source>
</evidence>
<name>A0A4Z0Q2K9_9BACT</name>
<dbReference type="AlphaFoldDB" id="A0A4Z0Q2K9"/>
<evidence type="ECO:0000313" key="16">
    <source>
        <dbReference type="Proteomes" id="UP000297549"/>
    </source>
</evidence>
<feature type="binding site" evidence="7">
    <location>
        <position position="257"/>
    </location>
    <ligand>
        <name>sn-glycerol 3-phosphate</name>
        <dbReference type="ChEBI" id="CHEBI:57597"/>
    </ligand>
</feature>
<keyword evidence="7" id="KW-0963">Cytoplasm</keyword>
<dbReference type="GO" id="GO:0141153">
    <property type="term" value="F:glycerol-3-phosphate dehydrogenase (NADP+) activity"/>
    <property type="evidence" value="ECO:0007669"/>
    <property type="project" value="RHEA"/>
</dbReference>
<feature type="binding site" evidence="7">
    <location>
        <position position="192"/>
    </location>
    <ligand>
        <name>sn-glycerol 3-phosphate</name>
        <dbReference type="ChEBI" id="CHEBI:57597"/>
    </ligand>
</feature>
<evidence type="ECO:0000256" key="4">
    <source>
        <dbReference type="ARBA" id="ARBA00023098"/>
    </source>
</evidence>
<evidence type="ECO:0000313" key="15">
    <source>
        <dbReference type="EMBL" id="TGE24328.1"/>
    </source>
</evidence>
<dbReference type="HAMAP" id="MF_00394">
    <property type="entry name" value="NAD_Glyc3P_dehydrog"/>
    <property type="match status" value="1"/>
</dbReference>
<feature type="binding site" evidence="10">
    <location>
        <position position="256"/>
    </location>
    <ligand>
        <name>NAD(+)</name>
        <dbReference type="ChEBI" id="CHEBI:57540"/>
    </ligand>
</feature>
<keyword evidence="3 7" id="KW-0560">Oxidoreductase</keyword>
<dbReference type="Pfam" id="PF07479">
    <property type="entry name" value="NAD_Gly3P_dh_C"/>
    <property type="match status" value="1"/>
</dbReference>
<comment type="caution">
    <text evidence="15">The sequence shown here is derived from an EMBL/GenBank/DDBJ whole genome shotgun (WGS) entry which is preliminary data.</text>
</comment>
<evidence type="ECO:0000256" key="10">
    <source>
        <dbReference type="PIRSR" id="PIRSR000114-3"/>
    </source>
</evidence>
<dbReference type="UniPathway" id="UPA00940"/>
<feature type="binding site" evidence="9">
    <location>
        <position position="107"/>
    </location>
    <ligand>
        <name>substrate</name>
    </ligand>
</feature>
<dbReference type="PRINTS" id="PR00077">
    <property type="entry name" value="GPDHDRGNASE"/>
</dbReference>
<dbReference type="PROSITE" id="PS00957">
    <property type="entry name" value="NAD_G3PDH"/>
    <property type="match status" value="1"/>
</dbReference>
<feature type="active site" description="Proton acceptor" evidence="7 8">
    <location>
        <position position="192"/>
    </location>
</feature>
<evidence type="ECO:0000256" key="3">
    <source>
        <dbReference type="ARBA" id="ARBA00023002"/>
    </source>
</evidence>
<evidence type="ECO:0000256" key="7">
    <source>
        <dbReference type="HAMAP-Rule" id="MF_00394"/>
    </source>
</evidence>
<comment type="catalytic activity">
    <reaction evidence="7">
        <text>sn-glycerol 3-phosphate + NAD(+) = dihydroxyacetone phosphate + NADH + H(+)</text>
        <dbReference type="Rhea" id="RHEA:11092"/>
        <dbReference type="ChEBI" id="CHEBI:15378"/>
        <dbReference type="ChEBI" id="CHEBI:57540"/>
        <dbReference type="ChEBI" id="CHEBI:57597"/>
        <dbReference type="ChEBI" id="CHEBI:57642"/>
        <dbReference type="ChEBI" id="CHEBI:57945"/>
        <dbReference type="EC" id="1.1.1.94"/>
    </reaction>
</comment>
<dbReference type="PANTHER" id="PTHR11728">
    <property type="entry name" value="GLYCEROL-3-PHOSPHATE DEHYDROGENASE"/>
    <property type="match status" value="1"/>
</dbReference>
<feature type="binding site" evidence="7">
    <location>
        <position position="107"/>
    </location>
    <ligand>
        <name>NADPH</name>
        <dbReference type="ChEBI" id="CHEBI:57783"/>
    </ligand>
</feature>
<feature type="binding site" evidence="10">
    <location>
        <position position="84"/>
    </location>
    <ligand>
        <name>NAD(+)</name>
        <dbReference type="ChEBI" id="CHEBI:57540"/>
    </ligand>
</feature>
<comment type="subcellular location">
    <subcellularLocation>
        <location evidence="7">Cytoplasm</location>
    </subcellularLocation>
</comment>
<evidence type="ECO:0000256" key="12">
    <source>
        <dbReference type="RuleBase" id="RU000439"/>
    </source>
</evidence>
<comment type="function">
    <text evidence="7">Catalyzes the reduction of the glycolytic intermediate dihydroxyacetone phosphate (DHAP) to sn-glycerol 3-phosphate (G3P), the key precursor for phospholipid synthesis.</text>
</comment>
<keyword evidence="5 7" id="KW-0594">Phospholipid biosynthesis</keyword>
<evidence type="ECO:0000256" key="5">
    <source>
        <dbReference type="ARBA" id="ARBA00023209"/>
    </source>
</evidence>
<dbReference type="GO" id="GO:0046167">
    <property type="term" value="P:glycerol-3-phosphate biosynthetic process"/>
    <property type="evidence" value="ECO:0007669"/>
    <property type="project" value="UniProtKB-UniRule"/>
</dbReference>
<dbReference type="InterPro" id="IPR011128">
    <property type="entry name" value="G3P_DH_NAD-dep_N"/>
</dbReference>
<comment type="pathway">
    <text evidence="7">Membrane lipid metabolism; glycerophospholipid metabolism.</text>
</comment>
<keyword evidence="16" id="KW-1185">Reference proteome</keyword>
<dbReference type="PANTHER" id="PTHR11728:SF1">
    <property type="entry name" value="GLYCEROL-3-PHOSPHATE DEHYDROGENASE [NAD(+)] 2, CHLOROPLASTIC"/>
    <property type="match status" value="1"/>
</dbReference>
<evidence type="ECO:0000256" key="11">
    <source>
        <dbReference type="RuleBase" id="RU000437"/>
    </source>
</evidence>
<dbReference type="GO" id="GO:0006650">
    <property type="term" value="P:glycerophospholipid metabolic process"/>
    <property type="evidence" value="ECO:0007669"/>
    <property type="project" value="UniProtKB-UniRule"/>
</dbReference>
<feature type="binding site" evidence="7">
    <location>
        <position position="32"/>
    </location>
    <ligand>
        <name>NADPH</name>
        <dbReference type="ChEBI" id="CHEBI:57783"/>
    </ligand>
</feature>
<dbReference type="EMBL" id="SRLC01000001">
    <property type="protein sequence ID" value="TGE24328.1"/>
    <property type="molecule type" value="Genomic_DNA"/>
</dbReference>
<evidence type="ECO:0000256" key="2">
    <source>
        <dbReference type="ARBA" id="ARBA00022516"/>
    </source>
</evidence>
<dbReference type="GO" id="GO:0051287">
    <property type="term" value="F:NAD binding"/>
    <property type="evidence" value="ECO:0007669"/>
    <property type="project" value="InterPro"/>
</dbReference>
<dbReference type="Gene3D" id="1.10.1040.10">
    <property type="entry name" value="N-(1-d-carboxylethyl)-l-norvaline Dehydrogenase, domain 2"/>
    <property type="match status" value="1"/>
</dbReference>
<dbReference type="InterPro" id="IPR008927">
    <property type="entry name" value="6-PGluconate_DH-like_C_sf"/>
</dbReference>
<dbReference type="GO" id="GO:0141152">
    <property type="term" value="F:glycerol-3-phosphate dehydrogenase (NAD+) activity"/>
    <property type="evidence" value="ECO:0007669"/>
    <property type="project" value="RHEA"/>
</dbReference>
<dbReference type="InterPro" id="IPR006109">
    <property type="entry name" value="G3P_DH_NAD-dep_C"/>
</dbReference>
<dbReference type="RefSeq" id="WP_135461800.1">
    <property type="nucleotide sequence ID" value="NZ_SRLC01000001.1"/>
</dbReference>
<dbReference type="GO" id="GO:0005975">
    <property type="term" value="P:carbohydrate metabolic process"/>
    <property type="evidence" value="ECO:0007669"/>
    <property type="project" value="InterPro"/>
</dbReference>
<feature type="binding site" evidence="7">
    <location>
        <position position="255"/>
    </location>
    <ligand>
        <name>sn-glycerol 3-phosphate</name>
        <dbReference type="ChEBI" id="CHEBI:57597"/>
    </ligand>
</feature>
<dbReference type="SUPFAM" id="SSF48179">
    <property type="entry name" value="6-phosphogluconate dehydrogenase C-terminal domain-like"/>
    <property type="match status" value="1"/>
</dbReference>
<dbReference type="EC" id="1.1.1.94" evidence="7"/>
<evidence type="ECO:0000256" key="9">
    <source>
        <dbReference type="PIRSR" id="PIRSR000114-2"/>
    </source>
</evidence>
<feature type="binding site" evidence="7">
    <location>
        <position position="245"/>
    </location>
    <ligand>
        <name>sn-glycerol 3-phosphate</name>
        <dbReference type="ChEBI" id="CHEBI:57597"/>
    </ligand>
</feature>
<feature type="binding site" evidence="7">
    <location>
        <position position="11"/>
    </location>
    <ligand>
        <name>NADPH</name>
        <dbReference type="ChEBI" id="CHEBI:57783"/>
    </ligand>
</feature>
<protein>
    <recommendedName>
        <fullName evidence="7">Glycerol-3-phosphate dehydrogenase [NAD(P)+]</fullName>
        <ecNumber evidence="7">1.1.1.94</ecNumber>
    </recommendedName>
    <alternativeName>
        <fullName evidence="7">NAD(P)(+)-dependent glycerol-3-phosphate dehydrogenase</fullName>
    </alternativeName>
    <alternativeName>
        <fullName evidence="7">NAD(P)H-dependent dihydroxyacetone-phosphate reductase</fullName>
    </alternativeName>
</protein>
<feature type="binding site" evidence="7">
    <location>
        <position position="256"/>
    </location>
    <ligand>
        <name>NADPH</name>
        <dbReference type="ChEBI" id="CHEBI:57783"/>
    </ligand>
</feature>
<feature type="domain" description="Glycerol-3-phosphate dehydrogenase NAD-dependent N-terminal" evidence="13">
    <location>
        <begin position="3"/>
        <end position="160"/>
    </location>
</feature>
<feature type="binding site" evidence="7">
    <location>
        <position position="256"/>
    </location>
    <ligand>
        <name>sn-glycerol 3-phosphate</name>
        <dbReference type="ChEBI" id="CHEBI:57597"/>
    </ligand>
</feature>
<keyword evidence="2 7" id="KW-0444">Lipid biosynthesis</keyword>
<dbReference type="InterPro" id="IPR013328">
    <property type="entry name" value="6PGD_dom2"/>
</dbReference>
<evidence type="ECO:0000256" key="8">
    <source>
        <dbReference type="PIRSR" id="PIRSR000114-1"/>
    </source>
</evidence>
<evidence type="ECO:0000256" key="6">
    <source>
        <dbReference type="ARBA" id="ARBA00023264"/>
    </source>
</evidence>
<feature type="binding site" evidence="10">
    <location>
        <position position="141"/>
    </location>
    <ligand>
        <name>NAD(+)</name>
        <dbReference type="ChEBI" id="CHEBI:57540"/>
    </ligand>
</feature>
<feature type="binding site" evidence="7">
    <location>
        <position position="107"/>
    </location>
    <ligand>
        <name>sn-glycerol 3-phosphate</name>
        <dbReference type="ChEBI" id="CHEBI:57597"/>
    </ligand>
</feature>
<dbReference type="NCBIfam" id="NF000942">
    <property type="entry name" value="PRK00094.1-4"/>
    <property type="match status" value="1"/>
</dbReference>
<organism evidence="15 16">
    <name type="scientific">Hymenobacter aquaticus</name>
    <dbReference type="NCBI Taxonomy" id="1867101"/>
    <lineage>
        <taxon>Bacteria</taxon>
        <taxon>Pseudomonadati</taxon>
        <taxon>Bacteroidota</taxon>
        <taxon>Cytophagia</taxon>
        <taxon>Cytophagales</taxon>
        <taxon>Hymenobacteraceae</taxon>
        <taxon>Hymenobacter</taxon>
    </lineage>
</organism>
<dbReference type="Gene3D" id="3.40.50.720">
    <property type="entry name" value="NAD(P)-binding Rossmann-like Domain"/>
    <property type="match status" value="1"/>
</dbReference>
<keyword evidence="7 10" id="KW-0520">NAD</keyword>
<dbReference type="GO" id="GO:0008654">
    <property type="term" value="P:phospholipid biosynthetic process"/>
    <property type="evidence" value="ECO:0007669"/>
    <property type="project" value="UniProtKB-KW"/>
</dbReference>
<feature type="binding site" evidence="7">
    <location>
        <position position="141"/>
    </location>
    <ligand>
        <name>NADPH</name>
        <dbReference type="ChEBI" id="CHEBI:57783"/>
    </ligand>
</feature>
<feature type="binding site" evidence="7">
    <location>
        <position position="137"/>
    </location>
    <ligand>
        <name>sn-glycerol 3-phosphate</name>
        <dbReference type="ChEBI" id="CHEBI:57597"/>
    </ligand>
</feature>
<comment type="catalytic activity">
    <reaction evidence="7 12">
        <text>sn-glycerol 3-phosphate + NADP(+) = dihydroxyacetone phosphate + NADPH + H(+)</text>
        <dbReference type="Rhea" id="RHEA:11096"/>
        <dbReference type="ChEBI" id="CHEBI:15378"/>
        <dbReference type="ChEBI" id="CHEBI:57597"/>
        <dbReference type="ChEBI" id="CHEBI:57642"/>
        <dbReference type="ChEBI" id="CHEBI:57783"/>
        <dbReference type="ChEBI" id="CHEBI:58349"/>
        <dbReference type="EC" id="1.1.1.94"/>
    </reaction>
</comment>
<dbReference type="Pfam" id="PF01210">
    <property type="entry name" value="NAD_Gly3P_dh_N"/>
    <property type="match status" value="1"/>
</dbReference>
<feature type="binding site" evidence="7">
    <location>
        <position position="12"/>
    </location>
    <ligand>
        <name>NADPH</name>
        <dbReference type="ChEBI" id="CHEBI:57783"/>
    </ligand>
</feature>
<dbReference type="InterPro" id="IPR006168">
    <property type="entry name" value="G3P_DH_NAD-dep"/>
</dbReference>
<reference evidence="15 16" key="1">
    <citation type="submission" date="2019-04" db="EMBL/GenBank/DDBJ databases">
        <authorList>
            <person name="Feng G."/>
            <person name="Zhang J."/>
            <person name="Zhu H."/>
        </authorList>
    </citation>
    <scope>NUCLEOTIDE SEQUENCE [LARGE SCALE GENOMIC DNA]</scope>
    <source>
        <strain evidence="15 16">JCM 31653</strain>
    </source>
</reference>
<dbReference type="SUPFAM" id="SSF51735">
    <property type="entry name" value="NAD(P)-binding Rossmann-fold domains"/>
    <property type="match status" value="1"/>
</dbReference>
<feature type="binding site" evidence="7">
    <location>
        <position position="280"/>
    </location>
    <ligand>
        <name>NADPH</name>
        <dbReference type="ChEBI" id="CHEBI:57783"/>
    </ligand>
</feature>
<keyword evidence="6 7" id="KW-1208">Phospholipid metabolism</keyword>
<keyword evidence="4 7" id="KW-0443">Lipid metabolism</keyword>
<comment type="caution">
    <text evidence="7">Lacks conserved residue(s) required for the propagation of feature annotation.</text>
</comment>